<dbReference type="AlphaFoldDB" id="A0A3N4I4Z1"/>
<evidence type="ECO:0000256" key="3">
    <source>
        <dbReference type="ARBA" id="ARBA00007035"/>
    </source>
</evidence>
<evidence type="ECO:0000256" key="8">
    <source>
        <dbReference type="ARBA" id="ARBA00023136"/>
    </source>
</evidence>
<feature type="transmembrane region" description="Helical" evidence="9">
    <location>
        <begin position="35"/>
        <end position="55"/>
    </location>
</feature>
<dbReference type="PANTHER" id="PTHR15642:SF3">
    <property type="entry name" value="CYTOCHROME C OXIDASE ASSEMBLY FACTOR 3 HOMOLOG, MITOCHONDRIAL"/>
    <property type="match status" value="1"/>
</dbReference>
<dbReference type="Proteomes" id="UP000275078">
    <property type="component" value="Unassembled WGS sequence"/>
</dbReference>
<evidence type="ECO:0000313" key="12">
    <source>
        <dbReference type="Proteomes" id="UP000275078"/>
    </source>
</evidence>
<sequence>MYPSPILRIIGGKSSYYDNQYRQGAALQRARRPYLVKNVITGACILALTGAIYTYTIRAVAQDEFEDVVVPEAPKRPTTISQE</sequence>
<evidence type="ECO:0000256" key="7">
    <source>
        <dbReference type="ARBA" id="ARBA00023128"/>
    </source>
</evidence>
<evidence type="ECO:0000256" key="2">
    <source>
        <dbReference type="ARBA" id="ARBA00004304"/>
    </source>
</evidence>
<keyword evidence="8 9" id="KW-0472">Membrane</keyword>
<dbReference type="GO" id="GO:0005743">
    <property type="term" value="C:mitochondrial inner membrane"/>
    <property type="evidence" value="ECO:0007669"/>
    <property type="project" value="UniProtKB-UniRule"/>
</dbReference>
<dbReference type="PANTHER" id="PTHR15642">
    <property type="entry name" value="CYTOCHROME C OXIDASE ASSEMBLY FACTOR 3, MITOCHONDRIAL"/>
    <property type="match status" value="1"/>
</dbReference>
<evidence type="ECO:0000256" key="9">
    <source>
        <dbReference type="RuleBase" id="RU367056"/>
    </source>
</evidence>
<comment type="subcellular location">
    <subcellularLocation>
        <location evidence="2">Mitochondrion membrane</location>
        <topology evidence="2">Single-pass membrane protein</topology>
    </subcellularLocation>
</comment>
<evidence type="ECO:0000313" key="11">
    <source>
        <dbReference type="EMBL" id="RPA79241.1"/>
    </source>
</evidence>
<keyword evidence="12" id="KW-1185">Reference proteome</keyword>
<protein>
    <recommendedName>
        <fullName evidence="9">Cytochrome c oxidase assembly factor 3</fullName>
    </recommendedName>
</protein>
<dbReference type="GO" id="GO:0033617">
    <property type="term" value="P:mitochondrial respiratory chain complex IV assembly"/>
    <property type="evidence" value="ECO:0007669"/>
    <property type="project" value="UniProtKB-UniRule"/>
</dbReference>
<keyword evidence="7 9" id="KW-0496">Mitochondrion</keyword>
<organism evidence="11 12">
    <name type="scientific">Ascobolus immersus RN42</name>
    <dbReference type="NCBI Taxonomy" id="1160509"/>
    <lineage>
        <taxon>Eukaryota</taxon>
        <taxon>Fungi</taxon>
        <taxon>Dikarya</taxon>
        <taxon>Ascomycota</taxon>
        <taxon>Pezizomycotina</taxon>
        <taxon>Pezizomycetes</taxon>
        <taxon>Pezizales</taxon>
        <taxon>Ascobolaceae</taxon>
        <taxon>Ascobolus</taxon>
    </lineage>
</organism>
<dbReference type="Pfam" id="PF09813">
    <property type="entry name" value="Coa3_cc"/>
    <property type="match status" value="1"/>
</dbReference>
<gene>
    <name evidence="11" type="ORF">BJ508DRAFT_416027</name>
</gene>
<keyword evidence="6 9" id="KW-1133">Transmembrane helix</keyword>
<evidence type="ECO:0000256" key="4">
    <source>
        <dbReference type="ARBA" id="ARBA00011351"/>
    </source>
</evidence>
<accession>A0A3N4I4Z1</accession>
<dbReference type="OrthoDB" id="10018333at2759"/>
<evidence type="ECO:0000259" key="10">
    <source>
        <dbReference type="Pfam" id="PF09813"/>
    </source>
</evidence>
<proteinExistence type="inferred from homology"/>
<reference evidence="11 12" key="1">
    <citation type="journal article" date="2018" name="Nat. Ecol. Evol.">
        <title>Pezizomycetes genomes reveal the molecular basis of ectomycorrhizal truffle lifestyle.</title>
        <authorList>
            <person name="Murat C."/>
            <person name="Payen T."/>
            <person name="Noel B."/>
            <person name="Kuo A."/>
            <person name="Morin E."/>
            <person name="Chen J."/>
            <person name="Kohler A."/>
            <person name="Krizsan K."/>
            <person name="Balestrini R."/>
            <person name="Da Silva C."/>
            <person name="Montanini B."/>
            <person name="Hainaut M."/>
            <person name="Levati E."/>
            <person name="Barry K.W."/>
            <person name="Belfiori B."/>
            <person name="Cichocki N."/>
            <person name="Clum A."/>
            <person name="Dockter R.B."/>
            <person name="Fauchery L."/>
            <person name="Guy J."/>
            <person name="Iotti M."/>
            <person name="Le Tacon F."/>
            <person name="Lindquist E.A."/>
            <person name="Lipzen A."/>
            <person name="Malagnac F."/>
            <person name="Mello A."/>
            <person name="Molinier V."/>
            <person name="Miyauchi S."/>
            <person name="Poulain J."/>
            <person name="Riccioni C."/>
            <person name="Rubini A."/>
            <person name="Sitrit Y."/>
            <person name="Splivallo R."/>
            <person name="Traeger S."/>
            <person name="Wang M."/>
            <person name="Zifcakova L."/>
            <person name="Wipf D."/>
            <person name="Zambonelli A."/>
            <person name="Paolocci F."/>
            <person name="Nowrousian M."/>
            <person name="Ottonello S."/>
            <person name="Baldrian P."/>
            <person name="Spatafora J.W."/>
            <person name="Henrissat B."/>
            <person name="Nagy L.G."/>
            <person name="Aury J.M."/>
            <person name="Wincker P."/>
            <person name="Grigoriev I.V."/>
            <person name="Bonfante P."/>
            <person name="Martin F.M."/>
        </authorList>
    </citation>
    <scope>NUCLEOTIDE SEQUENCE [LARGE SCALE GENOMIC DNA]</scope>
    <source>
        <strain evidence="11 12">RN42</strain>
    </source>
</reference>
<evidence type="ECO:0000256" key="5">
    <source>
        <dbReference type="ARBA" id="ARBA00022692"/>
    </source>
</evidence>
<dbReference type="InterPro" id="IPR041752">
    <property type="entry name" value="Coa3"/>
</dbReference>
<feature type="domain" description="Cytochrome c oxidase assembly factor 3 mitochondrial coiled-coil" evidence="10">
    <location>
        <begin position="26"/>
        <end position="67"/>
    </location>
</feature>
<name>A0A3N4I4Z1_ASCIM</name>
<comment type="subunit">
    <text evidence="4 9">Component of 250-400 kDa complexes called cytochrome oxidase assembly intermediates or COA complexes.</text>
</comment>
<comment type="similarity">
    <text evidence="3 9">Belongs to the COA3 family.</text>
</comment>
<evidence type="ECO:0000256" key="1">
    <source>
        <dbReference type="ARBA" id="ARBA00003064"/>
    </source>
</evidence>
<evidence type="ECO:0000256" key="6">
    <source>
        <dbReference type="ARBA" id="ARBA00022989"/>
    </source>
</evidence>
<comment type="function">
    <text evidence="1 9">Required for assembly of cytochrome c oxidase (complex IV).</text>
</comment>
<keyword evidence="9" id="KW-0999">Mitochondrion inner membrane</keyword>
<dbReference type="EMBL" id="ML119701">
    <property type="protein sequence ID" value="RPA79241.1"/>
    <property type="molecule type" value="Genomic_DNA"/>
</dbReference>
<keyword evidence="5 9" id="KW-0812">Transmembrane</keyword>
<dbReference type="InterPro" id="IPR018628">
    <property type="entry name" value="Coa3_CC"/>
</dbReference>
<dbReference type="STRING" id="1160509.A0A3N4I4Z1"/>